<protein>
    <submittedName>
        <fullName evidence="3">Unannotated protein</fullName>
    </submittedName>
</protein>
<dbReference type="EMBL" id="CAFAAH010000060">
    <property type="protein sequence ID" value="CAB4792845.1"/>
    <property type="molecule type" value="Genomic_DNA"/>
</dbReference>
<reference evidence="3" key="1">
    <citation type="submission" date="2020-05" db="EMBL/GenBank/DDBJ databases">
        <authorList>
            <person name="Chiriac C."/>
            <person name="Salcher M."/>
            <person name="Ghai R."/>
            <person name="Kavagutti S V."/>
        </authorList>
    </citation>
    <scope>NUCLEOTIDE SEQUENCE</scope>
</reference>
<accession>A0A6J6X9H2</accession>
<evidence type="ECO:0000256" key="1">
    <source>
        <dbReference type="SAM" id="MobiDB-lite"/>
    </source>
</evidence>
<dbReference type="EMBL" id="CAFBOR010000026">
    <property type="protein sequence ID" value="CAB4980231.1"/>
    <property type="molecule type" value="Genomic_DNA"/>
</dbReference>
<gene>
    <name evidence="2" type="ORF">UFOPK2925_01335</name>
    <name evidence="3" type="ORF">UFOPK2996_00601</name>
    <name evidence="4" type="ORF">UFOPK3317_01021</name>
    <name evidence="5" type="ORF">UFOPK3974_00315</name>
</gene>
<sequence>MVERESHQAEDLDAISEQPPRGLAALRAWRLGKPRLGLLEPSAEPSPRTDVGVVSPRTPAPAKPQPRDAQRVRVYRAETPLKGRALQTIEQCGEFCESVVGTLWWLNRFPALGLEKIPHLRDGRGARQAFYREDPGHPTITLPRRYRTANVILHELAHWTMHSDHDLPNHGYTFTRVFMDLTAEFSGPAARELLAAAYSEHKVHIGAEAVLGPDGIYRYGNDERLRLGRNTLMTVHHLGSEEASSGVLIRSTKKHVALLLEDATEIVIPLPSIWRVSST</sequence>
<dbReference type="EMBL" id="CAEZZU010000231">
    <property type="protein sequence ID" value="CAB4789538.1"/>
    <property type="molecule type" value="Genomic_DNA"/>
</dbReference>
<evidence type="ECO:0000313" key="2">
    <source>
        <dbReference type="EMBL" id="CAB4789538.1"/>
    </source>
</evidence>
<evidence type="ECO:0000313" key="5">
    <source>
        <dbReference type="EMBL" id="CAB4980231.1"/>
    </source>
</evidence>
<evidence type="ECO:0000313" key="4">
    <source>
        <dbReference type="EMBL" id="CAB4873536.1"/>
    </source>
</evidence>
<proteinExistence type="predicted"/>
<evidence type="ECO:0000313" key="3">
    <source>
        <dbReference type="EMBL" id="CAB4792845.1"/>
    </source>
</evidence>
<organism evidence="3">
    <name type="scientific">freshwater metagenome</name>
    <dbReference type="NCBI Taxonomy" id="449393"/>
    <lineage>
        <taxon>unclassified sequences</taxon>
        <taxon>metagenomes</taxon>
        <taxon>ecological metagenomes</taxon>
    </lineage>
</organism>
<dbReference type="AlphaFoldDB" id="A0A6J6X9H2"/>
<dbReference type="EMBL" id="CAFBLK010000179">
    <property type="protein sequence ID" value="CAB4873536.1"/>
    <property type="molecule type" value="Genomic_DNA"/>
</dbReference>
<feature type="region of interest" description="Disordered" evidence="1">
    <location>
        <begin position="37"/>
        <end position="69"/>
    </location>
</feature>
<name>A0A6J6X9H2_9ZZZZ</name>